<name>A0ABQ2LRA9_9ACTN</name>
<accession>A0ABQ2LRA9</accession>
<protein>
    <recommendedName>
        <fullName evidence="3">Uridine kinase</fullName>
    </recommendedName>
</protein>
<evidence type="ECO:0008006" key="3">
    <source>
        <dbReference type="Google" id="ProtNLM"/>
    </source>
</evidence>
<reference evidence="2" key="1">
    <citation type="journal article" date="2019" name="Int. J. Syst. Evol. Microbiol.">
        <title>The Global Catalogue of Microorganisms (GCM) 10K type strain sequencing project: providing services to taxonomists for standard genome sequencing and annotation.</title>
        <authorList>
            <consortium name="The Broad Institute Genomics Platform"/>
            <consortium name="The Broad Institute Genome Sequencing Center for Infectious Disease"/>
            <person name="Wu L."/>
            <person name="Ma J."/>
        </authorList>
    </citation>
    <scope>NUCLEOTIDE SEQUENCE [LARGE SCALE GENOMIC DNA]</scope>
    <source>
        <strain evidence="2">CGMCC 4.7178</strain>
    </source>
</reference>
<proteinExistence type="predicted"/>
<dbReference type="Proteomes" id="UP000631535">
    <property type="component" value="Unassembled WGS sequence"/>
</dbReference>
<dbReference type="InterPro" id="IPR027417">
    <property type="entry name" value="P-loop_NTPase"/>
</dbReference>
<organism evidence="1 2">
    <name type="scientific">Streptomyces daqingensis</name>
    <dbReference type="NCBI Taxonomy" id="1472640"/>
    <lineage>
        <taxon>Bacteria</taxon>
        <taxon>Bacillati</taxon>
        <taxon>Actinomycetota</taxon>
        <taxon>Actinomycetes</taxon>
        <taxon>Kitasatosporales</taxon>
        <taxon>Streptomycetaceae</taxon>
        <taxon>Streptomyces</taxon>
    </lineage>
</organism>
<comment type="caution">
    <text evidence="1">The sequence shown here is derived from an EMBL/GenBank/DDBJ whole genome shotgun (WGS) entry which is preliminary data.</text>
</comment>
<gene>
    <name evidence="1" type="ORF">GCM10012287_03070</name>
</gene>
<dbReference type="SUPFAM" id="SSF52540">
    <property type="entry name" value="P-loop containing nucleoside triphosphate hydrolases"/>
    <property type="match status" value="1"/>
</dbReference>
<dbReference type="EMBL" id="BMMP01000001">
    <property type="protein sequence ID" value="GGO42359.1"/>
    <property type="molecule type" value="Genomic_DNA"/>
</dbReference>
<dbReference type="RefSeq" id="WP_189035190.1">
    <property type="nucleotide sequence ID" value="NZ_BMMP01000001.1"/>
</dbReference>
<evidence type="ECO:0000313" key="2">
    <source>
        <dbReference type="Proteomes" id="UP000631535"/>
    </source>
</evidence>
<keyword evidence="2" id="KW-1185">Reference proteome</keyword>
<evidence type="ECO:0000313" key="1">
    <source>
        <dbReference type="EMBL" id="GGO42359.1"/>
    </source>
</evidence>
<sequence length="206" mass="22350">MPRQADPHTVLDPVSLAAELSAAPPSCGPVRLVAVDGHAGSGKTTFAGVLSARLDGAPVLHLDDFATHASFFGWTARFAEHVLTPFAGGRPAHYVRYDWAQGRFPPPPDAAGTAPAAPVVLIEGVGAGRCELRPHLAGLLWMDVAPEEARRRGRRRDGTELSGFWDEWTRAETTHFAEDPSYSYANYVVRRGAQGYEVRRGPARQR</sequence>
<dbReference type="Gene3D" id="3.40.50.300">
    <property type="entry name" value="P-loop containing nucleotide triphosphate hydrolases"/>
    <property type="match status" value="1"/>
</dbReference>